<proteinExistence type="predicted"/>
<feature type="compositionally biased region" description="Acidic residues" evidence="1">
    <location>
        <begin position="235"/>
        <end position="246"/>
    </location>
</feature>
<evidence type="ECO:0000256" key="2">
    <source>
        <dbReference type="SAM" id="SignalP"/>
    </source>
</evidence>
<dbReference type="SUPFAM" id="SSF52540">
    <property type="entry name" value="P-loop containing nucleoside triphosphate hydrolases"/>
    <property type="match status" value="1"/>
</dbReference>
<dbReference type="Pfam" id="PF20720">
    <property type="entry name" value="nSTAND3"/>
    <property type="match status" value="1"/>
</dbReference>
<dbReference type="EMBL" id="CACVKT020001782">
    <property type="protein sequence ID" value="CAC5371648.1"/>
    <property type="molecule type" value="Genomic_DNA"/>
</dbReference>
<protein>
    <recommendedName>
        <fullName evidence="3">Novel STAND NTPase 3 domain-containing protein</fullName>
    </recommendedName>
</protein>
<dbReference type="Proteomes" id="UP000507470">
    <property type="component" value="Unassembled WGS sequence"/>
</dbReference>
<evidence type="ECO:0000313" key="5">
    <source>
        <dbReference type="Proteomes" id="UP000507470"/>
    </source>
</evidence>
<dbReference type="InterPro" id="IPR049050">
    <property type="entry name" value="nSTAND3"/>
</dbReference>
<sequence length="673" mass="76904">MALNAYVNIVLVKVYLTAAFNIRCPDPLERYYRSMTFCTDASNYTCLFDEDQMSYNESCSVKLDFQRPGYMVTLRTNLNGVHCPDDLYQPLIFFSNESSNCEFKKSFCSNEGQLLSRNGTIKTDRQCRCNYVEGYTFVTNPTDACSCVPAVEDCSCYRKQCSKNHILSSDYQCIHKFTSSENFTCSSIPDLRQDMITVVYEIKISNVTVFKGHTAKECQTPTPTASVTEVNNNDDQSDSSESESGNETDIGDHVDHSEIPPSQSILQPTDAITETSTDIRIGDKKLTRTEHAEQGNIKDLPAETDIIKNAIEKLAATNCVLLWGKSGCGKTTTLCKIADYYKKNLRYRLITCHTPSDISAQQCVTEKRIFVIDDIFGRFVFSYEKFLRLKELEELFKKILEENTVKLLMTCSSVAFRTDYVQEFGLFTDNTFELTETSLLLNNKDMDSSEIKNKVEQLRKSNYEAWCCLFICILKQGCIDEADLTSDDDNMFNKFIGNVCNKLNIGISGQQFTWFRKNLCSLIGTFIKKDNRLFSITQTSVFEVLAVYFGQELQQVLIQFVDPEIITQHCCLTSCPDFDGNGMFRIQVNEENEDLYFLRIKELLRLKYLSEVFSVQQMASELYRKKLEVFLKSLGPDDLNKINNSTCRIRSETALTLISKYVKLSKILFEAKN</sequence>
<evidence type="ECO:0000313" key="4">
    <source>
        <dbReference type="EMBL" id="CAC5371648.1"/>
    </source>
</evidence>
<dbReference type="AlphaFoldDB" id="A0A6J8AQB8"/>
<dbReference type="InterPro" id="IPR027417">
    <property type="entry name" value="P-loop_NTPase"/>
</dbReference>
<organism evidence="4 5">
    <name type="scientific">Mytilus coruscus</name>
    <name type="common">Sea mussel</name>
    <dbReference type="NCBI Taxonomy" id="42192"/>
    <lineage>
        <taxon>Eukaryota</taxon>
        <taxon>Metazoa</taxon>
        <taxon>Spiralia</taxon>
        <taxon>Lophotrochozoa</taxon>
        <taxon>Mollusca</taxon>
        <taxon>Bivalvia</taxon>
        <taxon>Autobranchia</taxon>
        <taxon>Pteriomorphia</taxon>
        <taxon>Mytilida</taxon>
        <taxon>Mytiloidea</taxon>
        <taxon>Mytilidae</taxon>
        <taxon>Mytilinae</taxon>
        <taxon>Mytilus</taxon>
    </lineage>
</organism>
<name>A0A6J8AQB8_MYTCO</name>
<feature type="domain" description="Novel STAND NTPase 3" evidence="3">
    <location>
        <begin position="303"/>
        <end position="427"/>
    </location>
</feature>
<keyword evidence="5" id="KW-1185">Reference proteome</keyword>
<evidence type="ECO:0000259" key="3">
    <source>
        <dbReference type="Pfam" id="PF20720"/>
    </source>
</evidence>
<feature type="compositionally biased region" description="Polar residues" evidence="1">
    <location>
        <begin position="218"/>
        <end position="228"/>
    </location>
</feature>
<keyword evidence="2" id="KW-0732">Signal</keyword>
<accession>A0A6J8AQB8</accession>
<feature type="signal peptide" evidence="2">
    <location>
        <begin position="1"/>
        <end position="19"/>
    </location>
</feature>
<feature type="compositionally biased region" description="Polar residues" evidence="1">
    <location>
        <begin position="260"/>
        <end position="273"/>
    </location>
</feature>
<evidence type="ECO:0000256" key="1">
    <source>
        <dbReference type="SAM" id="MobiDB-lite"/>
    </source>
</evidence>
<feature type="region of interest" description="Disordered" evidence="1">
    <location>
        <begin position="218"/>
        <end position="273"/>
    </location>
</feature>
<dbReference type="OrthoDB" id="10386651at2759"/>
<reference evidence="4 5" key="1">
    <citation type="submission" date="2020-06" db="EMBL/GenBank/DDBJ databases">
        <authorList>
            <person name="Li R."/>
            <person name="Bekaert M."/>
        </authorList>
    </citation>
    <scope>NUCLEOTIDE SEQUENCE [LARGE SCALE GENOMIC DNA]</scope>
    <source>
        <strain evidence="5">wild</strain>
    </source>
</reference>
<dbReference type="Gene3D" id="3.40.50.300">
    <property type="entry name" value="P-loop containing nucleotide triphosphate hydrolases"/>
    <property type="match status" value="1"/>
</dbReference>
<feature type="chain" id="PRO_5026726648" description="Novel STAND NTPase 3 domain-containing protein" evidence="2">
    <location>
        <begin position="20"/>
        <end position="673"/>
    </location>
</feature>
<gene>
    <name evidence="4" type="ORF">MCOR_10030</name>
</gene>